<evidence type="ECO:0000259" key="7">
    <source>
        <dbReference type="PROSITE" id="PS50949"/>
    </source>
</evidence>
<proteinExistence type="inferred from homology"/>
<dbReference type="Pfam" id="PF00155">
    <property type="entry name" value="Aminotran_1_2"/>
    <property type="match status" value="1"/>
</dbReference>
<organism evidence="8 9">
    <name type="scientific">Bradyrhizobium japonicum</name>
    <dbReference type="NCBI Taxonomy" id="375"/>
    <lineage>
        <taxon>Bacteria</taxon>
        <taxon>Pseudomonadati</taxon>
        <taxon>Pseudomonadota</taxon>
        <taxon>Alphaproteobacteria</taxon>
        <taxon>Hyphomicrobiales</taxon>
        <taxon>Nitrobacteraceae</taxon>
        <taxon>Bradyrhizobium</taxon>
    </lineage>
</organism>
<comment type="similarity">
    <text evidence="1">In the C-terminal section; belongs to the class-I pyridoxal-phosphate-dependent aminotransferase family.</text>
</comment>
<dbReference type="InterPro" id="IPR004839">
    <property type="entry name" value="Aminotransferase_I/II_large"/>
</dbReference>
<gene>
    <name evidence="8" type="ORF">BSZ19_12980</name>
</gene>
<dbReference type="GO" id="GO:0003700">
    <property type="term" value="F:DNA-binding transcription factor activity"/>
    <property type="evidence" value="ECO:0007669"/>
    <property type="project" value="InterPro"/>
</dbReference>
<keyword evidence="4" id="KW-0238">DNA-binding</keyword>
<dbReference type="InterPro" id="IPR000524">
    <property type="entry name" value="Tscrpt_reg_HTH_GntR"/>
</dbReference>
<dbReference type="Gene3D" id="1.10.10.10">
    <property type="entry name" value="Winged helix-like DNA-binding domain superfamily/Winged helix DNA-binding domain"/>
    <property type="match status" value="1"/>
</dbReference>
<dbReference type="EMBL" id="NAFL01000234">
    <property type="protein sequence ID" value="OSJ34249.1"/>
    <property type="molecule type" value="Genomic_DNA"/>
</dbReference>
<dbReference type="SMART" id="SM00345">
    <property type="entry name" value="HTH_GNTR"/>
    <property type="match status" value="1"/>
</dbReference>
<dbReference type="CDD" id="cd00609">
    <property type="entry name" value="AAT_like"/>
    <property type="match status" value="1"/>
</dbReference>
<dbReference type="GO" id="GO:0030170">
    <property type="term" value="F:pyridoxal phosphate binding"/>
    <property type="evidence" value="ECO:0007669"/>
    <property type="project" value="InterPro"/>
</dbReference>
<accession>A0A1Y2JT71</accession>
<evidence type="ECO:0000313" key="9">
    <source>
        <dbReference type="Proteomes" id="UP000193335"/>
    </source>
</evidence>
<dbReference type="Proteomes" id="UP000193335">
    <property type="component" value="Unassembled WGS sequence"/>
</dbReference>
<dbReference type="InterPro" id="IPR036390">
    <property type="entry name" value="WH_DNA-bd_sf"/>
</dbReference>
<dbReference type="Pfam" id="PF00392">
    <property type="entry name" value="GntR"/>
    <property type="match status" value="1"/>
</dbReference>
<evidence type="ECO:0000256" key="1">
    <source>
        <dbReference type="ARBA" id="ARBA00005384"/>
    </source>
</evidence>
<sequence>MVPLRHTTSRRAAHPVGRGPVKSRQGWAELYSFSVDRTAEAPVFRQIYLELRSAILSGALRPAAKLPSTRDLAAQLGVSRTAVVSAFEQLLAEGYAFGRKGAGTYVASDLPEPFAAPHGRKTRAAPAAAGVASFHGLGDFVDVTTQNDERPFNLGRTLLDARSAELWRKLTARTLRSFERHHLGYGDPRGLLELRKSVCDYLRAARGVRCEVDQIVITAGTQQAVDIVARVMPGPDKEVWIEDPGYTLTRLTLTASGAKVCAIPVDQHGVNVTEGIRRAPKARAVFITASHQFPTGVPLSMARRLELLAWARESGAWIIEDDYASEFRYGGRPLASLQGLDEAGRVIYVGTLNKALFPGLRLGYAVLPHPLVRNFVAARYLIDRQPSSLCQSVAAAFMEEGHFATHIRRMREVYRRQRDTLVAALRRRLGDHLSVEPPDQGMHLVAYTRRGLSDVKIERAARDHGVTVRAMSRHYIEAPAQSALMLGFSGYPQQTIAPAVARLARAIAAD</sequence>
<evidence type="ECO:0000256" key="5">
    <source>
        <dbReference type="ARBA" id="ARBA00023163"/>
    </source>
</evidence>
<dbReference type="PANTHER" id="PTHR46577">
    <property type="entry name" value="HTH-TYPE TRANSCRIPTIONAL REGULATORY PROTEIN GABR"/>
    <property type="match status" value="1"/>
</dbReference>
<dbReference type="InterPro" id="IPR036388">
    <property type="entry name" value="WH-like_DNA-bd_sf"/>
</dbReference>
<feature type="domain" description="HTH gntR-type" evidence="7">
    <location>
        <begin position="41"/>
        <end position="109"/>
    </location>
</feature>
<evidence type="ECO:0000256" key="3">
    <source>
        <dbReference type="ARBA" id="ARBA00023015"/>
    </source>
</evidence>
<dbReference type="SUPFAM" id="SSF53383">
    <property type="entry name" value="PLP-dependent transferases"/>
    <property type="match status" value="1"/>
</dbReference>
<evidence type="ECO:0000313" key="8">
    <source>
        <dbReference type="EMBL" id="OSJ34249.1"/>
    </source>
</evidence>
<evidence type="ECO:0000256" key="4">
    <source>
        <dbReference type="ARBA" id="ARBA00023125"/>
    </source>
</evidence>
<dbReference type="SUPFAM" id="SSF46785">
    <property type="entry name" value="Winged helix' DNA-binding domain"/>
    <property type="match status" value="1"/>
</dbReference>
<dbReference type="PANTHER" id="PTHR46577:SF1">
    <property type="entry name" value="HTH-TYPE TRANSCRIPTIONAL REGULATORY PROTEIN GABR"/>
    <property type="match status" value="1"/>
</dbReference>
<dbReference type="InterPro" id="IPR051446">
    <property type="entry name" value="HTH_trans_reg/aminotransferase"/>
</dbReference>
<dbReference type="Gene3D" id="3.40.640.10">
    <property type="entry name" value="Type I PLP-dependent aspartate aminotransferase-like (Major domain)"/>
    <property type="match status" value="1"/>
</dbReference>
<dbReference type="GO" id="GO:0003677">
    <property type="term" value="F:DNA binding"/>
    <property type="evidence" value="ECO:0007669"/>
    <property type="project" value="UniProtKB-KW"/>
</dbReference>
<evidence type="ECO:0000256" key="6">
    <source>
        <dbReference type="SAM" id="MobiDB-lite"/>
    </source>
</evidence>
<dbReference type="CDD" id="cd07377">
    <property type="entry name" value="WHTH_GntR"/>
    <property type="match status" value="1"/>
</dbReference>
<comment type="caution">
    <text evidence="8">The sequence shown here is derived from an EMBL/GenBank/DDBJ whole genome shotgun (WGS) entry which is preliminary data.</text>
</comment>
<feature type="region of interest" description="Disordered" evidence="6">
    <location>
        <begin position="1"/>
        <end position="20"/>
    </location>
</feature>
<dbReference type="InterPro" id="IPR015424">
    <property type="entry name" value="PyrdxlP-dep_Trfase"/>
</dbReference>
<reference evidence="8 9" key="1">
    <citation type="submission" date="2017-03" db="EMBL/GenBank/DDBJ databases">
        <title>Whole genome sequences of fourteen strains of Bradyrhizobium canariense and one strain of Bradyrhizobium japonicum isolated from Lupinus (Papilionoideae: Genisteae) species in Algeria.</title>
        <authorList>
            <person name="Crovadore J."/>
            <person name="Chekireb D."/>
            <person name="Brachmann A."/>
            <person name="Chablais R."/>
            <person name="Cochard B."/>
            <person name="Lefort F."/>
        </authorList>
    </citation>
    <scope>NUCLEOTIDE SEQUENCE [LARGE SCALE GENOMIC DNA]</scope>
    <source>
        <strain evidence="8 9">UBMA197</strain>
    </source>
</reference>
<evidence type="ECO:0000256" key="2">
    <source>
        <dbReference type="ARBA" id="ARBA00022898"/>
    </source>
</evidence>
<keyword evidence="3" id="KW-0805">Transcription regulation</keyword>
<dbReference type="AlphaFoldDB" id="A0A1Y2JT71"/>
<name>A0A1Y2JT71_BRAJP</name>
<keyword evidence="5" id="KW-0804">Transcription</keyword>
<protein>
    <recommendedName>
        <fullName evidence="7">HTH gntR-type domain-containing protein</fullName>
    </recommendedName>
</protein>
<keyword evidence="2" id="KW-0663">Pyridoxal phosphate</keyword>
<dbReference type="InterPro" id="IPR015421">
    <property type="entry name" value="PyrdxlP-dep_Trfase_major"/>
</dbReference>
<dbReference type="PROSITE" id="PS50949">
    <property type="entry name" value="HTH_GNTR"/>
    <property type="match status" value="1"/>
</dbReference>
<dbReference type="PRINTS" id="PR00035">
    <property type="entry name" value="HTHGNTR"/>
</dbReference>